<dbReference type="GeneID" id="27685110"/>
<accession>A0A0L0HSF0</accession>
<evidence type="ECO:0000313" key="6">
    <source>
        <dbReference type="EMBL" id="KND04002.1"/>
    </source>
</evidence>
<organism evidence="6 7">
    <name type="scientific">Spizellomyces punctatus (strain DAOM BR117)</name>
    <dbReference type="NCBI Taxonomy" id="645134"/>
    <lineage>
        <taxon>Eukaryota</taxon>
        <taxon>Fungi</taxon>
        <taxon>Fungi incertae sedis</taxon>
        <taxon>Chytridiomycota</taxon>
        <taxon>Chytridiomycota incertae sedis</taxon>
        <taxon>Chytridiomycetes</taxon>
        <taxon>Spizellomycetales</taxon>
        <taxon>Spizellomycetaceae</taxon>
        <taxon>Spizellomyces</taxon>
    </lineage>
</organism>
<dbReference type="VEuPathDB" id="FungiDB:SPPG_01450"/>
<dbReference type="eggNOG" id="KOG4734">
    <property type="taxonomic scope" value="Eukaryota"/>
</dbReference>
<feature type="compositionally biased region" description="Polar residues" evidence="5">
    <location>
        <begin position="46"/>
        <end position="58"/>
    </location>
</feature>
<feature type="region of interest" description="Disordered" evidence="5">
    <location>
        <begin position="339"/>
        <end position="362"/>
    </location>
</feature>
<evidence type="ECO:0000256" key="5">
    <source>
        <dbReference type="SAM" id="MobiDB-lite"/>
    </source>
</evidence>
<keyword evidence="2" id="KW-0217">Developmental protein</keyword>
<feature type="region of interest" description="Disordered" evidence="5">
    <location>
        <begin position="566"/>
        <end position="597"/>
    </location>
</feature>
<evidence type="ECO:0000256" key="4">
    <source>
        <dbReference type="ARBA" id="ARBA00025806"/>
    </source>
</evidence>
<comment type="subcellular location">
    <subcellularLocation>
        <location evidence="1">Nucleus</location>
    </subcellularLocation>
</comment>
<evidence type="ECO:0000256" key="2">
    <source>
        <dbReference type="ARBA" id="ARBA00022473"/>
    </source>
</evidence>
<evidence type="ECO:0000256" key="3">
    <source>
        <dbReference type="ARBA" id="ARBA00023242"/>
    </source>
</evidence>
<reference evidence="6 7" key="1">
    <citation type="submission" date="2009-08" db="EMBL/GenBank/DDBJ databases">
        <title>The Genome Sequence of Spizellomyces punctatus strain DAOM BR117.</title>
        <authorList>
            <consortium name="The Broad Institute Genome Sequencing Platform"/>
            <person name="Russ C."/>
            <person name="Cuomo C."/>
            <person name="Shea T."/>
            <person name="Young S.K."/>
            <person name="Zeng Q."/>
            <person name="Koehrsen M."/>
            <person name="Haas B."/>
            <person name="Borodovsky M."/>
            <person name="Guigo R."/>
            <person name="Alvarado L."/>
            <person name="Berlin A."/>
            <person name="Bochicchio J."/>
            <person name="Borenstein D."/>
            <person name="Chapman S."/>
            <person name="Chen Z."/>
            <person name="Engels R."/>
            <person name="Freedman E."/>
            <person name="Gellesch M."/>
            <person name="Goldberg J."/>
            <person name="Griggs A."/>
            <person name="Gujja S."/>
            <person name="Heiman D."/>
            <person name="Hepburn T."/>
            <person name="Howarth C."/>
            <person name="Jen D."/>
            <person name="Larson L."/>
            <person name="Lewis B."/>
            <person name="Mehta T."/>
            <person name="Park D."/>
            <person name="Pearson M."/>
            <person name="Roberts A."/>
            <person name="Saif S."/>
            <person name="Shenoy N."/>
            <person name="Sisk P."/>
            <person name="Stolte C."/>
            <person name="Sykes S."/>
            <person name="Thomson T."/>
            <person name="Walk T."/>
            <person name="White J."/>
            <person name="Yandava C."/>
            <person name="Burger G."/>
            <person name="Gray M.W."/>
            <person name="Holland P.W.H."/>
            <person name="King N."/>
            <person name="Lang F.B.F."/>
            <person name="Roger A.J."/>
            <person name="Ruiz-Trillo I."/>
            <person name="Lander E."/>
            <person name="Nusbaum C."/>
        </authorList>
    </citation>
    <scope>NUCLEOTIDE SEQUENCE [LARGE SCALE GENOMIC DNA]</scope>
    <source>
        <strain evidence="6 7">DAOM BR117</strain>
    </source>
</reference>
<feature type="compositionally biased region" description="Polar residues" evidence="5">
    <location>
        <begin position="582"/>
        <end position="592"/>
    </location>
</feature>
<protein>
    <submittedName>
        <fullName evidence="6">Uncharacterized protein</fullName>
    </submittedName>
</protein>
<dbReference type="EMBL" id="KQ257451">
    <property type="protein sequence ID" value="KND04002.1"/>
    <property type="molecule type" value="Genomic_DNA"/>
</dbReference>
<dbReference type="GO" id="GO:0005634">
    <property type="term" value="C:nucleus"/>
    <property type="evidence" value="ECO:0007669"/>
    <property type="project" value="UniProtKB-SubCell"/>
</dbReference>
<evidence type="ECO:0000256" key="1">
    <source>
        <dbReference type="ARBA" id="ARBA00004123"/>
    </source>
</evidence>
<sequence>MSQSSSCMKVISAKSPMDEPAETKKRPLDLAALRQKQLQKRRKAASESQSTARNSDQKPQQRSSLSGRLSSGPFLAPCPLFPKIGRPPRPQPVDVEQIQPPCNLLPASALTSTTKANASLNPFAASIEEEGELRVKKKNPFSVIDNICESRILLPNDEDSASIAGDGFELLDGGMGEHVSQALQTQLGKVSKLAPSLSRSFSCPAGLATPHISLSKKSRGSLTDFLEASSHYKDDSDASVTSEDEEAASHGYMSDVEQDCELQGLCKETELTPASCATDEHDAQRELRINGDDVKPNDQEVGAGNSTGFLDLIIGKRLERGGITEQEILAIAELTKVRKTDKKTSPAPEPPKCSSDIRGTESVERVANSNELPMDWTIKTGMTILSRKPFACASEGTSDEQSGYLLHFVQHRAEDPKDLPKNQTFGCSIYPYLYHWTYPPDKLAPSNVALMAKVLAKEEDEAGMKDYERLELAHFRRCEEAWKEAFQSVYAMTRNGHAEYFFYINSQFSVVLFSGDKDSSKECDAFMSTSTAGIRKCLDAEGIQYHLVFGDRGRVFRRQDRSEVDGAPLFSKKPGNDDGSKTSDGGESSGQLDRSKEKHPLRFNGYANVHRLFNFLLNWKEPQTERRAMQLPTLLCATPFMNASLKTAKILKNEKVRYNDVEDPVGGKMIETMHKLQISGFILPTSAYDMLTLLRAQQVIKDPSGGLLMVTVKTEERTVGLNAGLADKAETGKTRQVATVNTIACRGNVLRWK</sequence>
<dbReference type="AlphaFoldDB" id="A0A0L0HSF0"/>
<feature type="region of interest" description="Disordered" evidence="5">
    <location>
        <begin position="1"/>
        <end position="71"/>
    </location>
</feature>
<dbReference type="PANTHER" id="PTHR12972:SF0">
    <property type="entry name" value="PROTEIN DOWNSTREAM NEIGHBOR OF SON"/>
    <property type="match status" value="1"/>
</dbReference>
<proteinExistence type="inferred from homology"/>
<dbReference type="InParanoid" id="A0A0L0HSF0"/>
<dbReference type="STRING" id="645134.A0A0L0HSF0"/>
<keyword evidence="3" id="KW-0539">Nucleus</keyword>
<name>A0A0L0HSF0_SPIPD</name>
<feature type="compositionally biased region" description="Low complexity" evidence="5">
    <location>
        <begin position="60"/>
        <end position="71"/>
    </location>
</feature>
<gene>
    <name evidence="6" type="ORF">SPPG_01450</name>
</gene>
<dbReference type="RefSeq" id="XP_016612041.1">
    <property type="nucleotide sequence ID" value="XM_016749767.1"/>
</dbReference>
<evidence type="ECO:0000313" key="7">
    <source>
        <dbReference type="Proteomes" id="UP000053201"/>
    </source>
</evidence>
<keyword evidence="7" id="KW-1185">Reference proteome</keyword>
<dbReference type="OrthoDB" id="534063at2759"/>
<feature type="region of interest" description="Disordered" evidence="5">
    <location>
        <begin position="233"/>
        <end position="252"/>
    </location>
</feature>
<dbReference type="PANTHER" id="PTHR12972">
    <property type="entry name" value="DOWNSTREAM NEIGHBOR OF SON"/>
    <property type="match status" value="1"/>
</dbReference>
<comment type="similarity">
    <text evidence="4">Belongs to the DONSON family.</text>
</comment>
<dbReference type="GO" id="GO:0033260">
    <property type="term" value="P:nuclear DNA replication"/>
    <property type="evidence" value="ECO:0007669"/>
    <property type="project" value="TreeGrafter"/>
</dbReference>
<dbReference type="Proteomes" id="UP000053201">
    <property type="component" value="Unassembled WGS sequence"/>
</dbReference>
<dbReference type="InterPro" id="IPR024861">
    <property type="entry name" value="Donson"/>
</dbReference>